<comment type="caution">
    <text evidence="3">The sequence shown here is derived from an EMBL/GenBank/DDBJ whole genome shotgun (WGS) entry which is preliminary data.</text>
</comment>
<dbReference type="EMBL" id="ABOX02000015">
    <property type="protein sequence ID" value="EEF60664.1"/>
    <property type="molecule type" value="Genomic_DNA"/>
</dbReference>
<keyword evidence="4" id="KW-1185">Reference proteome</keyword>
<protein>
    <recommendedName>
        <fullName evidence="5">Type II secretion system protein G</fullName>
    </recommendedName>
</protein>
<feature type="region of interest" description="Disordered" evidence="1">
    <location>
        <begin position="30"/>
        <end position="50"/>
    </location>
</feature>
<dbReference type="STRING" id="320771.Cflav_PD6255"/>
<organism evidence="3 4">
    <name type="scientific">Pedosphaera parvula (strain Ellin514)</name>
    <dbReference type="NCBI Taxonomy" id="320771"/>
    <lineage>
        <taxon>Bacteria</taxon>
        <taxon>Pseudomonadati</taxon>
        <taxon>Verrucomicrobiota</taxon>
        <taxon>Pedosphaerae</taxon>
        <taxon>Pedosphaerales</taxon>
        <taxon>Pedosphaeraceae</taxon>
        <taxon>Pedosphaera</taxon>
    </lineage>
</organism>
<feature type="signal peptide" evidence="2">
    <location>
        <begin position="1"/>
        <end position="28"/>
    </location>
</feature>
<evidence type="ECO:0000256" key="2">
    <source>
        <dbReference type="SAM" id="SignalP"/>
    </source>
</evidence>
<dbReference type="RefSeq" id="WP_007415380.1">
    <property type="nucleotide sequence ID" value="NZ_ABOX02000015.1"/>
</dbReference>
<evidence type="ECO:0000313" key="3">
    <source>
        <dbReference type="EMBL" id="EEF60664.1"/>
    </source>
</evidence>
<evidence type="ECO:0008006" key="5">
    <source>
        <dbReference type="Google" id="ProtNLM"/>
    </source>
</evidence>
<evidence type="ECO:0000313" key="4">
    <source>
        <dbReference type="Proteomes" id="UP000003688"/>
    </source>
</evidence>
<name>B9XHT6_PEDPL</name>
<dbReference type="Proteomes" id="UP000003688">
    <property type="component" value="Unassembled WGS sequence"/>
</dbReference>
<accession>B9XHT6</accession>
<dbReference type="AlphaFoldDB" id="B9XHT6"/>
<keyword evidence="2" id="KW-0732">Signal</keyword>
<sequence precursor="true">MNANRNYYFAALALLVAMVFVAFSTGTAQETAQPKAPPPNPYSYDPSTNKADVDGCKQNLEKIAAAIVAYRKDHKEVPNWLSDLVPQYLPAEALICPVTKETERLSPFGALDPKLRCSYLYEFPSTPITDVVKSAFPGPMMTTRQWKQQQMGVVGSEVPITRCLLHDPVLNLSFGGRIYESPVIWENNFLDVARMEDFRPH</sequence>
<feature type="chain" id="PRO_5002894393" description="Type II secretion system protein G" evidence="2">
    <location>
        <begin position="29"/>
        <end position="201"/>
    </location>
</feature>
<gene>
    <name evidence="3" type="ORF">Cflav_PD6255</name>
</gene>
<evidence type="ECO:0000256" key="1">
    <source>
        <dbReference type="SAM" id="MobiDB-lite"/>
    </source>
</evidence>
<proteinExistence type="predicted"/>
<reference evidence="3 4" key="1">
    <citation type="journal article" date="2011" name="J. Bacteriol.">
        <title>Genome sequence of 'Pedosphaera parvula' Ellin514, an aerobic Verrucomicrobial isolate from pasture soil.</title>
        <authorList>
            <person name="Kant R."/>
            <person name="van Passel M.W."/>
            <person name="Sangwan P."/>
            <person name="Palva A."/>
            <person name="Lucas S."/>
            <person name="Copeland A."/>
            <person name="Lapidus A."/>
            <person name="Glavina Del Rio T."/>
            <person name="Dalin E."/>
            <person name="Tice H."/>
            <person name="Bruce D."/>
            <person name="Goodwin L."/>
            <person name="Pitluck S."/>
            <person name="Chertkov O."/>
            <person name="Larimer F.W."/>
            <person name="Land M.L."/>
            <person name="Hauser L."/>
            <person name="Brettin T.S."/>
            <person name="Detter J.C."/>
            <person name="Han S."/>
            <person name="de Vos W.M."/>
            <person name="Janssen P.H."/>
            <person name="Smidt H."/>
        </authorList>
    </citation>
    <scope>NUCLEOTIDE SEQUENCE [LARGE SCALE GENOMIC DNA]</scope>
    <source>
        <strain evidence="3 4">Ellin514</strain>
    </source>
</reference>